<dbReference type="InterPro" id="IPR049730">
    <property type="entry name" value="SNF2/RAD54-like_C"/>
</dbReference>
<evidence type="ECO:0000259" key="5">
    <source>
        <dbReference type="PROSITE" id="PS51194"/>
    </source>
</evidence>
<dbReference type="EMBL" id="SDEE01000726">
    <property type="protein sequence ID" value="RXW14291.1"/>
    <property type="molecule type" value="Genomic_DNA"/>
</dbReference>
<dbReference type="STRING" id="2316362.A0A4Q2D6U5"/>
<dbReference type="Pfam" id="PF00271">
    <property type="entry name" value="Helicase_C"/>
    <property type="match status" value="1"/>
</dbReference>
<feature type="domain" description="Helicase C-terminal" evidence="5">
    <location>
        <begin position="343"/>
        <end position="522"/>
    </location>
</feature>
<accession>A0A4Q2D6U5</accession>
<dbReference type="Proteomes" id="UP000290288">
    <property type="component" value="Unassembled WGS sequence"/>
</dbReference>
<dbReference type="PANTHER" id="PTHR45626">
    <property type="entry name" value="TRANSCRIPTION TERMINATION FACTOR 2-RELATED"/>
    <property type="match status" value="1"/>
</dbReference>
<dbReference type="InterPro" id="IPR001650">
    <property type="entry name" value="Helicase_C-like"/>
</dbReference>
<organism evidence="6 7">
    <name type="scientific">Candolleomyces aberdarensis</name>
    <dbReference type="NCBI Taxonomy" id="2316362"/>
    <lineage>
        <taxon>Eukaryota</taxon>
        <taxon>Fungi</taxon>
        <taxon>Dikarya</taxon>
        <taxon>Basidiomycota</taxon>
        <taxon>Agaricomycotina</taxon>
        <taxon>Agaricomycetes</taxon>
        <taxon>Agaricomycetidae</taxon>
        <taxon>Agaricales</taxon>
        <taxon>Agaricineae</taxon>
        <taxon>Psathyrellaceae</taxon>
        <taxon>Candolleomyces</taxon>
    </lineage>
</organism>
<dbReference type="GO" id="GO:0005634">
    <property type="term" value="C:nucleus"/>
    <property type="evidence" value="ECO:0007669"/>
    <property type="project" value="TreeGrafter"/>
</dbReference>
<reference evidence="6 7" key="1">
    <citation type="submission" date="2019-01" db="EMBL/GenBank/DDBJ databases">
        <title>Draft genome sequence of Psathyrella aberdarensis IHI B618.</title>
        <authorList>
            <person name="Buettner E."/>
            <person name="Kellner H."/>
        </authorList>
    </citation>
    <scope>NUCLEOTIDE SEQUENCE [LARGE SCALE GENOMIC DNA]</scope>
    <source>
        <strain evidence="6 7">IHI B618</strain>
    </source>
</reference>
<proteinExistence type="predicted"/>
<evidence type="ECO:0000313" key="7">
    <source>
        <dbReference type="Proteomes" id="UP000290288"/>
    </source>
</evidence>
<evidence type="ECO:0000256" key="3">
    <source>
        <dbReference type="ARBA" id="ARBA00022840"/>
    </source>
</evidence>
<dbReference type="OrthoDB" id="448448at2759"/>
<evidence type="ECO:0000256" key="1">
    <source>
        <dbReference type="ARBA" id="ARBA00022741"/>
    </source>
</evidence>
<keyword evidence="3" id="KW-0067">ATP-binding</keyword>
<dbReference type="InterPro" id="IPR027417">
    <property type="entry name" value="P-loop_NTPase"/>
</dbReference>
<evidence type="ECO:0008006" key="8">
    <source>
        <dbReference type="Google" id="ProtNLM"/>
    </source>
</evidence>
<gene>
    <name evidence="6" type="ORF">EST38_g11564</name>
</gene>
<evidence type="ECO:0000313" key="6">
    <source>
        <dbReference type="EMBL" id="RXW14291.1"/>
    </source>
</evidence>
<dbReference type="InterPro" id="IPR014001">
    <property type="entry name" value="Helicase_ATP-bd"/>
</dbReference>
<dbReference type="CDD" id="cd18793">
    <property type="entry name" value="SF2_C_SNF"/>
    <property type="match status" value="1"/>
</dbReference>
<dbReference type="GO" id="GO:0016787">
    <property type="term" value="F:hydrolase activity"/>
    <property type="evidence" value="ECO:0007669"/>
    <property type="project" value="UniProtKB-KW"/>
</dbReference>
<feature type="domain" description="Helicase ATP-binding" evidence="4">
    <location>
        <begin position="6"/>
        <end position="211"/>
    </location>
</feature>
<dbReference type="PROSITE" id="PS51192">
    <property type="entry name" value="HELICASE_ATP_BIND_1"/>
    <property type="match status" value="1"/>
</dbReference>
<dbReference type="Gene3D" id="3.40.50.300">
    <property type="entry name" value="P-loop containing nucleotide triphosphate hydrolases"/>
    <property type="match status" value="1"/>
</dbReference>
<dbReference type="PROSITE" id="PS51194">
    <property type="entry name" value="HELICASE_CTER"/>
    <property type="match status" value="1"/>
</dbReference>
<dbReference type="InterPro" id="IPR038718">
    <property type="entry name" value="SNF2-like_sf"/>
</dbReference>
<protein>
    <recommendedName>
        <fullName evidence="8">Helicase C-terminal domain-containing protein</fullName>
    </recommendedName>
</protein>
<dbReference type="Gene3D" id="3.40.50.10810">
    <property type="entry name" value="Tandem AAA-ATPase domain"/>
    <property type="match status" value="1"/>
</dbReference>
<dbReference type="SMART" id="SM00490">
    <property type="entry name" value="HELICc"/>
    <property type="match status" value="1"/>
</dbReference>
<name>A0A4Q2D6U5_9AGAR</name>
<dbReference type="GO" id="GO:0008094">
    <property type="term" value="F:ATP-dependent activity, acting on DNA"/>
    <property type="evidence" value="ECO:0007669"/>
    <property type="project" value="TreeGrafter"/>
</dbReference>
<dbReference type="Pfam" id="PF00176">
    <property type="entry name" value="SNF2-rel_dom"/>
    <property type="match status" value="1"/>
</dbReference>
<keyword evidence="7" id="KW-1185">Reference proteome</keyword>
<dbReference type="PANTHER" id="PTHR45626:SF16">
    <property type="entry name" value="ATP-DEPENDENT HELICASE ULS1"/>
    <property type="match status" value="1"/>
</dbReference>
<dbReference type="AlphaFoldDB" id="A0A4Q2D6U5"/>
<evidence type="ECO:0000256" key="2">
    <source>
        <dbReference type="ARBA" id="ARBA00022801"/>
    </source>
</evidence>
<dbReference type="GO" id="GO:0005524">
    <property type="term" value="F:ATP binding"/>
    <property type="evidence" value="ECO:0007669"/>
    <property type="project" value="UniProtKB-KW"/>
</dbReference>
<dbReference type="SUPFAM" id="SSF52540">
    <property type="entry name" value="P-loop containing nucleoside triphosphate hydrolases"/>
    <property type="match status" value="2"/>
</dbReference>
<keyword evidence="1" id="KW-0547">Nucleotide-binding</keyword>
<comment type="caution">
    <text evidence="6">The sequence shown here is derived from an EMBL/GenBank/DDBJ whole genome shotgun (WGS) entry which is preliminary data.</text>
</comment>
<sequence>MTGQGTQADAMVQGNLLQYEMGLGKTHVAVGVLICSRLFRAEINKQLGLDIPLKPDLIIAPLSTHSHWADHITRLSGQELTVEVWQSGKNPVLSNANVIIATVDTIRRHYSRFLDWFYAFQDWSKVDKRFVKLRWDRFVKHCEELREEAFLVVEPFNSTVIDECQVVSNCGTQSGRTALSLNNDNILELSGTPAQNSLDELQIHFTLTTIHASRRKDFSIAERKHREFYQGSSGGIPPMKPTDVLDFVDVQKFPYTYPECIITRKAVCPNTGQVLVALPRLHEYIVKVQLNEQERWNYDYMSQTTRGFVRILRQRQSALHPVLVRNALLGSSNRKKEVFLADDLSSLYNVHPGDAPFFHLPSNATIRGAIREVKHEEGQSHEWEQQHLAHIYEDRNKIKYVQFDGRMNLRERDDALNDIANDSEYEVMLISMKAGGVGLNITACNHVIVFDPWWNPYVEEQAIARAYRRGQTRDVHVYRIVCPKSIEDRILKVKEEKKIAIDAFTDECARVTHTQDVNEPLG</sequence>
<dbReference type="InterPro" id="IPR000330">
    <property type="entry name" value="SNF2_N"/>
</dbReference>
<keyword evidence="2" id="KW-0378">Hydrolase</keyword>
<dbReference type="InterPro" id="IPR050628">
    <property type="entry name" value="SNF2_RAD54_helicase_TF"/>
</dbReference>
<evidence type="ECO:0000259" key="4">
    <source>
        <dbReference type="PROSITE" id="PS51192"/>
    </source>
</evidence>
<dbReference type="GO" id="GO:0006281">
    <property type="term" value="P:DNA repair"/>
    <property type="evidence" value="ECO:0007669"/>
    <property type="project" value="TreeGrafter"/>
</dbReference>